<protein>
    <submittedName>
        <fullName evidence="2">Cystatin/monellin superfamily protein</fullName>
    </submittedName>
</protein>
<accession>A0A5A7RCV3</accession>
<dbReference type="EMBL" id="BKCP01010959">
    <property type="protein sequence ID" value="GER54181.1"/>
    <property type="molecule type" value="Genomic_DNA"/>
</dbReference>
<keyword evidence="3" id="KW-1185">Reference proteome</keyword>
<feature type="compositionally biased region" description="Low complexity" evidence="1">
    <location>
        <begin position="128"/>
        <end position="143"/>
    </location>
</feature>
<dbReference type="Proteomes" id="UP000325081">
    <property type="component" value="Unassembled WGS sequence"/>
</dbReference>
<comment type="caution">
    <text evidence="2">The sequence shown here is derived from an EMBL/GenBank/DDBJ whole genome shotgun (WGS) entry which is preliminary data.</text>
</comment>
<name>A0A5A7RCV3_STRAF</name>
<proteinExistence type="predicted"/>
<sequence>MSRCKIRGSHDRCKYASPRAAPHAILSLFPQSSDASPSGFSGTRFACRARDRASTSARNSRSIWKFSPERRLIATFRPSDSTARYTSPKPPHPTMFDWSKPSVAFKRSSRQIVPLSWQRITRLETRSRSFSSTVKSKSSEFSSPAKFLRQKIK</sequence>
<dbReference type="AlphaFoldDB" id="A0A5A7RCV3"/>
<organism evidence="2 3">
    <name type="scientific">Striga asiatica</name>
    <name type="common">Asiatic witchweed</name>
    <name type="synonym">Buchnera asiatica</name>
    <dbReference type="NCBI Taxonomy" id="4170"/>
    <lineage>
        <taxon>Eukaryota</taxon>
        <taxon>Viridiplantae</taxon>
        <taxon>Streptophyta</taxon>
        <taxon>Embryophyta</taxon>
        <taxon>Tracheophyta</taxon>
        <taxon>Spermatophyta</taxon>
        <taxon>Magnoliopsida</taxon>
        <taxon>eudicotyledons</taxon>
        <taxon>Gunneridae</taxon>
        <taxon>Pentapetalae</taxon>
        <taxon>asterids</taxon>
        <taxon>lamiids</taxon>
        <taxon>Lamiales</taxon>
        <taxon>Orobanchaceae</taxon>
        <taxon>Buchnereae</taxon>
        <taxon>Striga</taxon>
    </lineage>
</organism>
<feature type="region of interest" description="Disordered" evidence="1">
    <location>
        <begin position="126"/>
        <end position="153"/>
    </location>
</feature>
<reference evidence="3" key="1">
    <citation type="journal article" date="2019" name="Curr. Biol.">
        <title>Genome Sequence of Striga asiatica Provides Insight into the Evolution of Plant Parasitism.</title>
        <authorList>
            <person name="Yoshida S."/>
            <person name="Kim S."/>
            <person name="Wafula E.K."/>
            <person name="Tanskanen J."/>
            <person name="Kim Y.M."/>
            <person name="Honaas L."/>
            <person name="Yang Z."/>
            <person name="Spallek T."/>
            <person name="Conn C.E."/>
            <person name="Ichihashi Y."/>
            <person name="Cheong K."/>
            <person name="Cui S."/>
            <person name="Der J.P."/>
            <person name="Gundlach H."/>
            <person name="Jiao Y."/>
            <person name="Hori C."/>
            <person name="Ishida J.K."/>
            <person name="Kasahara H."/>
            <person name="Kiba T."/>
            <person name="Kim M.S."/>
            <person name="Koo N."/>
            <person name="Laohavisit A."/>
            <person name="Lee Y.H."/>
            <person name="Lumba S."/>
            <person name="McCourt P."/>
            <person name="Mortimer J.C."/>
            <person name="Mutuku J.M."/>
            <person name="Nomura T."/>
            <person name="Sasaki-Sekimoto Y."/>
            <person name="Seto Y."/>
            <person name="Wang Y."/>
            <person name="Wakatake T."/>
            <person name="Sakakibara H."/>
            <person name="Demura T."/>
            <person name="Yamaguchi S."/>
            <person name="Yoneyama K."/>
            <person name="Manabe R.I."/>
            <person name="Nelson D.C."/>
            <person name="Schulman A.H."/>
            <person name="Timko M.P."/>
            <person name="dePamphilis C.W."/>
            <person name="Choi D."/>
            <person name="Shirasu K."/>
        </authorList>
    </citation>
    <scope>NUCLEOTIDE SEQUENCE [LARGE SCALE GENOMIC DNA]</scope>
    <source>
        <strain evidence="3">cv. UVA1</strain>
    </source>
</reference>
<gene>
    <name evidence="2" type="ORF">STAS_31757</name>
</gene>
<evidence type="ECO:0000256" key="1">
    <source>
        <dbReference type="SAM" id="MobiDB-lite"/>
    </source>
</evidence>
<evidence type="ECO:0000313" key="2">
    <source>
        <dbReference type="EMBL" id="GER54181.1"/>
    </source>
</evidence>
<evidence type="ECO:0000313" key="3">
    <source>
        <dbReference type="Proteomes" id="UP000325081"/>
    </source>
</evidence>